<dbReference type="Pfam" id="PF18762">
    <property type="entry name" value="Kinase-PolyVal"/>
    <property type="match status" value="1"/>
</dbReference>
<accession>W0F726</accession>
<dbReference type="EMBL" id="CP007035">
    <property type="protein sequence ID" value="AHF17244.1"/>
    <property type="molecule type" value="Genomic_DNA"/>
</dbReference>
<dbReference type="STRING" id="929713.NIASO_04515"/>
<evidence type="ECO:0000313" key="1">
    <source>
        <dbReference type="EMBL" id="AHF17244.1"/>
    </source>
</evidence>
<gene>
    <name evidence="1" type="ORF">NIASO_04515</name>
</gene>
<protein>
    <submittedName>
        <fullName evidence="1">Uncharacterized protein</fullName>
    </submittedName>
</protein>
<dbReference type="Proteomes" id="UP000003586">
    <property type="component" value="Chromosome"/>
</dbReference>
<organism evidence="1 2">
    <name type="scientific">Niabella soli DSM 19437</name>
    <dbReference type="NCBI Taxonomy" id="929713"/>
    <lineage>
        <taxon>Bacteria</taxon>
        <taxon>Pseudomonadati</taxon>
        <taxon>Bacteroidota</taxon>
        <taxon>Chitinophagia</taxon>
        <taxon>Chitinophagales</taxon>
        <taxon>Chitinophagaceae</taxon>
        <taxon>Niabella</taxon>
    </lineage>
</organism>
<proteinExistence type="predicted"/>
<dbReference type="HOGENOM" id="CLU_1990279_0_0_10"/>
<dbReference type="KEGG" id="nso:NIASO_04515"/>
<reference evidence="1 2" key="1">
    <citation type="submission" date="2013-12" db="EMBL/GenBank/DDBJ databases">
        <authorList>
            <consortium name="DOE Joint Genome Institute"/>
            <person name="Eisen J."/>
            <person name="Huntemann M."/>
            <person name="Han J."/>
            <person name="Chen A."/>
            <person name="Kyrpides N."/>
            <person name="Mavromatis K."/>
            <person name="Markowitz V."/>
            <person name="Palaniappan K."/>
            <person name="Ivanova N."/>
            <person name="Schaumberg A."/>
            <person name="Pati A."/>
            <person name="Liolios K."/>
            <person name="Nordberg H.P."/>
            <person name="Cantor M.N."/>
            <person name="Hua S.X."/>
            <person name="Woyke T."/>
        </authorList>
    </citation>
    <scope>NUCLEOTIDE SEQUENCE [LARGE SCALE GENOMIC DNA]</scope>
    <source>
        <strain evidence="2">DSM 19437</strain>
    </source>
</reference>
<name>W0F726_9BACT</name>
<dbReference type="AlphaFoldDB" id="W0F726"/>
<evidence type="ECO:0000313" key="2">
    <source>
        <dbReference type="Proteomes" id="UP000003586"/>
    </source>
</evidence>
<dbReference type="OrthoDB" id="1079625at2"/>
<dbReference type="InterPro" id="IPR041055">
    <property type="entry name" value="Kinase-PolyVal"/>
</dbReference>
<keyword evidence="2" id="KW-1185">Reference proteome</keyword>
<sequence length="125" mass="13887">MHNYLFPDTPLELVGFTGIYNTVAQNEAAFASVFKQKYVKGHVLSYLEVDAFQNELIHAGFTNWAAPALYTGKDYIIKDMHVDNIMLTGQGNYRFIDTVPFLNTPALGYGGTRAYGDGKVCKVPV</sequence>